<dbReference type="Proteomes" id="UP000470520">
    <property type="component" value="Unassembled WGS sequence"/>
</dbReference>
<feature type="compositionally biased region" description="Low complexity" evidence="1">
    <location>
        <begin position="20"/>
        <end position="36"/>
    </location>
</feature>
<evidence type="ECO:0000313" key="3">
    <source>
        <dbReference type="EMBL" id="NEB92427.1"/>
    </source>
</evidence>
<feature type="region of interest" description="Disordered" evidence="1">
    <location>
        <begin position="380"/>
        <end position="462"/>
    </location>
</feature>
<evidence type="ECO:0000256" key="2">
    <source>
        <dbReference type="SAM" id="Phobius"/>
    </source>
</evidence>
<dbReference type="PANTHER" id="PTHR23242:SF9">
    <property type="entry name" value="TRANSCRIPTION FACTOR HOXA13"/>
    <property type="match status" value="1"/>
</dbReference>
<comment type="caution">
    <text evidence="3">The sequence shown here is derived from an EMBL/GenBank/DDBJ whole genome shotgun (WGS) entry which is preliminary data.</text>
</comment>
<feature type="compositionally biased region" description="Basic residues" evidence="1">
    <location>
        <begin position="1"/>
        <end position="12"/>
    </location>
</feature>
<feature type="compositionally biased region" description="Basic and acidic residues" evidence="1">
    <location>
        <begin position="380"/>
        <end position="423"/>
    </location>
</feature>
<feature type="transmembrane region" description="Helical" evidence="2">
    <location>
        <begin position="97"/>
        <end position="119"/>
    </location>
</feature>
<evidence type="ECO:0000256" key="1">
    <source>
        <dbReference type="SAM" id="MobiDB-lite"/>
    </source>
</evidence>
<accession>A0A7K3QR99</accession>
<keyword evidence="2" id="KW-0472">Membrane</keyword>
<keyword evidence="2" id="KW-1133">Transmembrane helix</keyword>
<dbReference type="AlphaFoldDB" id="A0A7K3QR99"/>
<dbReference type="InterPro" id="IPR021235">
    <property type="entry name" value="DUF2637"/>
</dbReference>
<gene>
    <name evidence="3" type="ORF">G3I21_11980</name>
</gene>
<reference evidence="3 4" key="1">
    <citation type="submission" date="2020-01" db="EMBL/GenBank/DDBJ databases">
        <title>Insect and environment-associated Actinomycetes.</title>
        <authorList>
            <person name="Currrie C."/>
            <person name="Chevrette M."/>
            <person name="Carlson C."/>
            <person name="Stubbendieck R."/>
            <person name="Wendt-Pienkowski E."/>
        </authorList>
    </citation>
    <scope>NUCLEOTIDE SEQUENCE [LARGE SCALE GENOMIC DNA]</scope>
    <source>
        <strain evidence="3 4">SID7754</strain>
    </source>
</reference>
<feature type="transmembrane region" description="Helical" evidence="2">
    <location>
        <begin position="131"/>
        <end position="149"/>
    </location>
</feature>
<dbReference type="EMBL" id="JAAGMR010000145">
    <property type="protein sequence ID" value="NEB92427.1"/>
    <property type="molecule type" value="Genomic_DNA"/>
</dbReference>
<dbReference type="PANTHER" id="PTHR23242">
    <property type="entry name" value="TRANSCRIPTION FACTOR HOXA13"/>
    <property type="match status" value="1"/>
</dbReference>
<sequence length="519" mass="56698">MVCLRRHPRRLRPRPDRAPVPEGAAAVTTTPAGTEPNRPGGPLAPTAPGNPLQPLTRTQKILTGIVIGAVLTIATLSFIGSYTAVTHLAIRKGFGEFAHAFPIAVDAGIIAFLALDLLLTWRRIAFPLLRYSAWGLTAATIAFNAVAAWPDPVGVSMHGVIPVLFVIAVEAARHAVGRIAEIVADKHVEGPPAARWLLNPAGTFILWRRQRLWGIRTWGAVLNLERERRIYVAQLRREHGRRGWRRKASAEQLLVLALAKDGMSIQEAVDLPKREEEKLVAAEAKRAAEARATAEAEAEAKHQAELRKAEAEAKRRAEVAEAEAVEARARAEAEAAAEAARLQVEAKRVAEAEAARLLVAETEAKLAEIARGQRQAEAEAELNRQRQQAEQDRIQAEAARRIREQEAADAEQRRQNEARERAQRITARATITSGSAPKPAAPSGPASTPVSTITGPRAKKQAEVEAVLARMVEADDPESVSLKWVQEHFNLKQTTAYDRLVTAQRLYAEAQNPKSEKTA</sequence>
<feature type="transmembrane region" description="Helical" evidence="2">
    <location>
        <begin position="61"/>
        <end position="85"/>
    </location>
</feature>
<feature type="compositionally biased region" description="Low complexity" evidence="1">
    <location>
        <begin position="433"/>
        <end position="447"/>
    </location>
</feature>
<proteinExistence type="predicted"/>
<organism evidence="3 4">
    <name type="scientific">Streptomyces bauhiniae</name>
    <dbReference type="NCBI Taxonomy" id="2340725"/>
    <lineage>
        <taxon>Bacteria</taxon>
        <taxon>Bacillati</taxon>
        <taxon>Actinomycetota</taxon>
        <taxon>Actinomycetes</taxon>
        <taxon>Kitasatosporales</taxon>
        <taxon>Streptomycetaceae</taxon>
        <taxon>Streptomyces</taxon>
    </lineage>
</organism>
<dbReference type="Pfam" id="PF10935">
    <property type="entry name" value="DUF2637"/>
    <property type="match status" value="1"/>
</dbReference>
<evidence type="ECO:0000313" key="4">
    <source>
        <dbReference type="Proteomes" id="UP000470520"/>
    </source>
</evidence>
<keyword evidence="2" id="KW-0812">Transmembrane</keyword>
<name>A0A7K3QR99_9ACTN</name>
<feature type="region of interest" description="Disordered" evidence="1">
    <location>
        <begin position="1"/>
        <end position="50"/>
    </location>
</feature>
<protein>
    <submittedName>
        <fullName evidence="3">DUF2637 domain-containing protein</fullName>
    </submittedName>
</protein>